<dbReference type="Gene3D" id="2.60.120.380">
    <property type="match status" value="5"/>
</dbReference>
<accession>A0A246RK57</accession>
<dbReference type="Pfam" id="PF01833">
    <property type="entry name" value="TIG"/>
    <property type="match status" value="2"/>
</dbReference>
<evidence type="ECO:0000259" key="9">
    <source>
        <dbReference type="Pfam" id="PF20148"/>
    </source>
</evidence>
<keyword evidence="7" id="KW-0812">Transmembrane</keyword>
<dbReference type="InterPro" id="IPR022385">
    <property type="entry name" value="Rhs_assc_core"/>
</dbReference>
<evidence type="ECO:0000256" key="4">
    <source>
        <dbReference type="ARBA" id="ARBA00022837"/>
    </source>
</evidence>
<feature type="region of interest" description="Disordered" evidence="6">
    <location>
        <begin position="2418"/>
        <end position="2441"/>
    </location>
</feature>
<feature type="compositionally biased region" description="Low complexity" evidence="6">
    <location>
        <begin position="2418"/>
        <end position="2434"/>
    </location>
</feature>
<evidence type="ECO:0000256" key="7">
    <source>
        <dbReference type="SAM" id="Phobius"/>
    </source>
</evidence>
<dbReference type="CDD" id="cd13444">
    <property type="entry name" value="CDI_toxin_EC869_like"/>
    <property type="match status" value="1"/>
</dbReference>
<dbReference type="InterPro" id="IPR033799">
    <property type="entry name" value="CdiA_EC869-like"/>
</dbReference>
<dbReference type="NCBIfam" id="TIGR03696">
    <property type="entry name" value="Rhs_assc_core"/>
    <property type="match status" value="1"/>
</dbReference>
<dbReference type="SUPFAM" id="SSF81296">
    <property type="entry name" value="E set domains"/>
    <property type="match status" value="2"/>
</dbReference>
<proteinExistence type="predicted"/>
<dbReference type="InterPro" id="IPR013783">
    <property type="entry name" value="Ig-like_fold"/>
</dbReference>
<protein>
    <recommendedName>
        <fullName evidence="2">alpha-amylase</fullName>
        <ecNumber evidence="2">3.2.1.1</ecNumber>
    </recommendedName>
    <alternativeName>
        <fullName evidence="5">1,4-alpha-D-glucan glucanohydrolase</fullName>
    </alternativeName>
</protein>
<dbReference type="GO" id="GO:0004556">
    <property type="term" value="F:alpha-amylase activity"/>
    <property type="evidence" value="ECO:0007669"/>
    <property type="project" value="UniProtKB-EC"/>
</dbReference>
<keyword evidence="13" id="KW-1185">Reference proteome</keyword>
<evidence type="ECO:0000256" key="6">
    <source>
        <dbReference type="SAM" id="MobiDB-lite"/>
    </source>
</evidence>
<dbReference type="SUPFAM" id="SSF49452">
    <property type="entry name" value="Starch-binding domain-like"/>
    <property type="match status" value="1"/>
</dbReference>
<feature type="domain" description="DUF6531" evidence="9">
    <location>
        <begin position="2134"/>
        <end position="2199"/>
    </location>
</feature>
<dbReference type="NCBIfam" id="TIGR01643">
    <property type="entry name" value="YD_repeat_2x"/>
    <property type="match status" value="10"/>
</dbReference>
<comment type="caution">
    <text evidence="12">The sequence shown here is derived from an EMBL/GenBank/DDBJ whole genome shotgun (WGS) entry which is preliminary data.</text>
</comment>
<name>A0A246RK57_9ACTN</name>
<dbReference type="InterPro" id="IPR002909">
    <property type="entry name" value="IPT_dom"/>
</dbReference>
<sequence>MDLAYLATRSCVRGGSMSGPLDRRTIRSRVWAGARLRSTATLATLVLLLAFAVGADLPDMVPASVSCDSIGYAYDAAGQLAGVQDQGGRTARYRYDPTGNTTSVSNDGTPALALLSVVPARAAVGTEVTLEGGCFSTVATENTVAFNGVPATVTTATGRRLVARVPAAATTGLVTVTVGGVTATSPQSFVVTGPDESAPTVTAVTPSVVTPGSTVTVAGTGFAAQTADNAVTLNRTRAFTSTVAAGNLTVEVPTGVASGRVGVRTAHGSGQSAADVFVVPAPYTVADVAHTARVALGVTASVPIPSAGDIALVVFDLTEGQRASVQLADGTFGSCGISTAKLLDPFGRTATSAGCVGATGFIDTVTAHTAGTYTLLLAAASTATGSISATVRDVPADATADTTAGGDAVTVTTTVPGQNAAVTFAGSTGQRVSVKLGGGTYGTYNAAVTLRKPGGGTVVSNGSCGTACFLDTTVLPTQGTYTLVVDPQAATTGAITVQVYDVPADATAATTPGGPQVTATTTVPGQNSVISFPGTAGQRVLVQLTGGTYGTYNASAVVRKPDGTNLTGSGYCGQSCLFETTVLPVDGTYTILVNPDTSYVGAVTVQVHDVPADTTATATPGAGAVTVSTTVGQNAVVAFAGTAGQRVSVQFTGGTYGTYNASAVVRKPDGSTLTGSAYCGGSCFFDTVTLPVDGTYTILLNPDGVTVGQAAVQIHPVPADATATASPGGAPVTVTTTVPGQNAVVAFAGTAGQRVSVQFTGGTYGTYNASAVVRKPDGSTLTGSAYCGGSCFFDTVTLPVDGTYTILLNPDTTYLGQATVQVHNVPADASATTSPGGAAVSVTTTVPGQNAAIAFPGTAGQVVSVTLSGGTFGTYDAGVTLRAPDGSTVVSENYCGTSCSFNAVTLPTSGTYTVLVNPTGTTLGAITARVYDLPNDAVANTTPGGAAVSVTTTVPGQNAVVSFPAGAGQRVAVQLSGGTFGSSEAAVTLRRPDGSTVVSNTSCGTSCFLDTAALPVAGTYTVLVDPKGTVVGAITVKVHAVPADTTASTTPGGAAVSVTTTVPGQNAVVSFPAGAGQRVAVQLSGGTFGSSEAAVTLRRPDGGTVVSNTSCGTSCFLDTTTLPVDGTYTLLVDPRTTAVGTLTARVYAVPADTTASTTPGGAAVSVTTTVPGQNAVVSFPGTAGQVVTVSLTAGAFGGGSVTATLRAPNGSTVNSSSCTTSCSFSSVPLTTTGTWTVLVDPAAAAVGGLTTQVFDVPVDATVSTTPGGDPVTVTTVSPGQNAVVTFPGTAGQRILVQGTGGTYGTYNATAIIRKPDGSNLTGSTYCGATCLFDTTVLPVTGTYSILIDPASTYTGALTVRVHDVPADVTADTAPGGAGVTLTTTAPGQNAVLSFTGAAGQRIVVQGSGGTYGTYNATAIIRKPDGSNLTGSTYCGASCFFDTTTLPVAGTYSILLNPDALYTGAVTLRVHDVPTDTTVGATVGGPAVAVTTSAPGQNAVLSFTGAAGQRIVVQGSGGTYGTYNATAIVRKPDGSNLTGSAYCGATCFFDVTTLPVAGTYSILLNPDTMYTGTVSLRIYDVPADAAAGTTPGGSAVTLTTAGPGQNAVLSFPGTAGQRIAVQGSAGSYGTYNATAVIRKPDGTTLGSSAYCGATCFFDVTTLPVAGTYSILLNPDAMYTGAVILQVYDVPADATAAVTPGGAAATLTTTVPGQNATLTFPGSAGQVVTVAMTAGTYSRYNATAVIRKPDGTNLGSSVYCGDTCTLSAVTLPVAGTYTVLVDPSAGTVGTITGEVRLPTAVAPARKTQTPARPAGDPTEAWTPDRFNLAGEDWSSHRTGAYGHLQPALRADRGVTALAGQALLLNGQPLADVTLTVGRRSTRTDATGRFLLTGLTAGHHVLVIDGKTASRPGRAFGRFETGVDLRAGETTELGYPIWMTRLDTANSVRFPSPTRKQTVITTPAIPGFEVRLPQGSVIRDRAGKRVTELSITALPVDQPPFPLPAGVRTPVYFTVQPGGAVILPEGAQIIYPNTQGLAPGSRLDFWDYDPGRRPCVKTPVKSYPKKPTGTAKTPAVCAVTGAQAGWYIYGHGTVTPDGRQIMPDPDVRVWEFTGAMFNGSGKRPAGTGPCEDGDDGGDPVDLASGLFVDEHTDLTVNDVLPISITRTYRQNDTQNREFGIGANFTYGIFINSKQEYVEADLILPDSGKVHLVRTSPGTGWVDAVFTAVDTTGPFRDAVMSWNGDGWDLVRTDGMVYVFGENTPLQSIRDRHGNQITLTRASGGQAGDITQITSPNGRWIKLSYTAGRVTRAQDNAGRAVQYGYDSAGRLTTVTSPGGRTTTYTYDTAHRMTTVTDARGITYLTNSYDSAGRVASQTMPGGVTYGFTYTTDSAGKVVKTAVTEPDGSIRETRFDTAGRVTTETTAAGTAHARTSTTTRDPATHLPTALVDPYGRRTTLGYGSNGQLTGLTTLAGTAAAQSATLTAGGPYRQLTSVTDDQGRTTRMQYDDRGDLTAATDAAGRTRHYTYNTAGQVTAFTDPLGNTTRYTYEHGDLVAVTDPLGRTTRSFVDAVGRPVAVTDANGVLEQVRYDPDNQVVTSTDGLGRATTFSYDGNGNLTTVTDARGNSTSIAYDSSDRPVTVTDPRGKQAHQTYDVLGRVVSATDRRGKTTVTGYDVLGRTTFIGYGATAGPTYESTRQFSYDTLDRLTTITDSTGGPLTLGWNDLDQVVSVTGPTGTVGYSYDAAGRRSAMTVPGQPAVSYSYDPTGLIEQITQGGTTATWHRDAAGRTTRVDQAGVTARYAYDAASQLTRLSYETTGGVPIGDLRYGYDGTGRVADLTGSLAQVTVPATGPTASYDAANRLTGRGAQTFSYDDEGNLTGDGVRGYTWNARGELTGVTGPGLTTAYGYDAAGRLANRTAAGATTTFGYDGPNLVREQTGTAVADRLTAGLDQTLTRTDAAGTRVPATDPLGSVLGLADSAGTLTTRYTYDPFGAVTTSGATSGNTQGFTGRERDADTGLTYHRARWYSPETGRFLSQDPAGFGGGSTNLYTYALNDPVNLSDPNGDCPICVPILIGALIGGASSVGIGAGLAALTGRKYSMGDALKDFAIGGALGALTGGLGAYLKAGSSVWKLNQFERGLAIEAKLGGNLPRSFPTIDRFANGTATSIKSVDLTAKSYQSASQLTSRLQGYVDKAAGFAKSNPVTWDGVTIRPGQVAARELEIAVQRGAATSAQQNALNQIVQYGAQKGVTVRIIPIR</sequence>
<keyword evidence="7" id="KW-0472">Membrane</keyword>
<dbReference type="InterPro" id="IPR006530">
    <property type="entry name" value="YD"/>
</dbReference>
<dbReference type="EMBL" id="MZMV01000028">
    <property type="protein sequence ID" value="OWV05626.1"/>
    <property type="molecule type" value="Genomic_DNA"/>
</dbReference>
<keyword evidence="4" id="KW-0106">Calcium</keyword>
<evidence type="ECO:0000259" key="8">
    <source>
        <dbReference type="Pfam" id="PF01833"/>
    </source>
</evidence>
<feature type="domain" description="IPT/TIG" evidence="8">
    <location>
        <begin position="199"/>
        <end position="270"/>
    </location>
</feature>
<evidence type="ECO:0000256" key="1">
    <source>
        <dbReference type="ARBA" id="ARBA00000548"/>
    </source>
</evidence>
<dbReference type="Gene3D" id="2.60.40.10">
    <property type="entry name" value="Immunoglobulins"/>
    <property type="match status" value="2"/>
</dbReference>
<evidence type="ECO:0000256" key="2">
    <source>
        <dbReference type="ARBA" id="ARBA00012595"/>
    </source>
</evidence>
<dbReference type="Pfam" id="PF20148">
    <property type="entry name" value="DUF6531"/>
    <property type="match status" value="1"/>
</dbReference>
<dbReference type="Gene3D" id="3.40.1350.110">
    <property type="match status" value="1"/>
</dbReference>
<dbReference type="Gene3D" id="3.90.930.1">
    <property type="match status" value="1"/>
</dbReference>
<feature type="domain" description="Teneurin-like YD-shell" evidence="11">
    <location>
        <begin position="2791"/>
        <end position="3054"/>
    </location>
</feature>
<dbReference type="Proteomes" id="UP000197174">
    <property type="component" value="Unassembled WGS sequence"/>
</dbReference>
<evidence type="ECO:0000313" key="12">
    <source>
        <dbReference type="EMBL" id="OWV05626.1"/>
    </source>
</evidence>
<keyword evidence="3" id="KW-0677">Repeat</keyword>
<evidence type="ECO:0000313" key="13">
    <source>
        <dbReference type="Proteomes" id="UP000197174"/>
    </source>
</evidence>
<dbReference type="Pfam" id="PF25023">
    <property type="entry name" value="TEN_YD-shell"/>
    <property type="match status" value="1"/>
</dbReference>
<feature type="domain" description="IPT/TIG" evidence="8">
    <location>
        <begin position="116"/>
        <end position="189"/>
    </location>
</feature>
<dbReference type="PANTHER" id="PTHR32305:SF15">
    <property type="entry name" value="PROTEIN RHSA-RELATED"/>
    <property type="match status" value="1"/>
</dbReference>
<evidence type="ECO:0000259" key="11">
    <source>
        <dbReference type="Pfam" id="PF25023"/>
    </source>
</evidence>
<dbReference type="Pfam" id="PF21111">
    <property type="entry name" value="CDI_toxin_EC869_like"/>
    <property type="match status" value="1"/>
</dbReference>
<dbReference type="Pfam" id="PF05593">
    <property type="entry name" value="RHS_repeat"/>
    <property type="match status" value="7"/>
</dbReference>
<dbReference type="GO" id="GO:0030246">
    <property type="term" value="F:carbohydrate binding"/>
    <property type="evidence" value="ECO:0007669"/>
    <property type="project" value="InterPro"/>
</dbReference>
<dbReference type="EC" id="3.2.1.1" evidence="2"/>
<dbReference type="GO" id="GO:0005975">
    <property type="term" value="P:carbohydrate metabolic process"/>
    <property type="evidence" value="ECO:0007669"/>
    <property type="project" value="UniProtKB-ARBA"/>
</dbReference>
<evidence type="ECO:0000256" key="5">
    <source>
        <dbReference type="ARBA" id="ARBA00030238"/>
    </source>
</evidence>
<evidence type="ECO:0000256" key="3">
    <source>
        <dbReference type="ARBA" id="ARBA00022737"/>
    </source>
</evidence>
<comment type="catalytic activity">
    <reaction evidence="1">
        <text>Endohydrolysis of (1-&gt;4)-alpha-D-glucosidic linkages in polysaccharides containing three or more (1-&gt;4)-alpha-linked D-glucose units.</text>
        <dbReference type="EC" id="3.2.1.1"/>
    </reaction>
</comment>
<dbReference type="Gene3D" id="2.180.10.10">
    <property type="entry name" value="RHS repeat-associated core"/>
    <property type="match status" value="3"/>
</dbReference>
<dbReference type="GO" id="GO:0004530">
    <property type="term" value="F:deoxyribonuclease I activity"/>
    <property type="evidence" value="ECO:0007669"/>
    <property type="project" value="InterPro"/>
</dbReference>
<dbReference type="InterPro" id="IPR013784">
    <property type="entry name" value="Carb-bd-like_fold"/>
</dbReference>
<dbReference type="InterPro" id="IPR056823">
    <property type="entry name" value="TEN-like_YD-shell"/>
</dbReference>
<keyword evidence="7" id="KW-1133">Transmembrane helix</keyword>
<feature type="transmembrane region" description="Helical" evidence="7">
    <location>
        <begin position="3069"/>
        <end position="3092"/>
    </location>
</feature>
<dbReference type="InterPro" id="IPR045351">
    <property type="entry name" value="DUF6531"/>
</dbReference>
<gene>
    <name evidence="12" type="ORF">B5D80_17685</name>
</gene>
<dbReference type="PANTHER" id="PTHR32305">
    <property type="match status" value="1"/>
</dbReference>
<evidence type="ECO:0000259" key="10">
    <source>
        <dbReference type="Pfam" id="PF21111"/>
    </source>
</evidence>
<organism evidence="12 13">
    <name type="scientific">Micromonospora wenchangensis</name>
    <dbReference type="NCBI Taxonomy" id="1185415"/>
    <lineage>
        <taxon>Bacteria</taxon>
        <taxon>Bacillati</taxon>
        <taxon>Actinomycetota</taxon>
        <taxon>Actinomycetes</taxon>
        <taxon>Micromonosporales</taxon>
        <taxon>Micromonosporaceae</taxon>
        <taxon>Micromonospora</taxon>
    </lineage>
</organism>
<feature type="transmembrane region" description="Helical" evidence="7">
    <location>
        <begin position="3104"/>
        <end position="3121"/>
    </location>
</feature>
<dbReference type="InterPro" id="IPR014756">
    <property type="entry name" value="Ig_E-set"/>
</dbReference>
<feature type="domain" description="CdiA toxin EC869-like" evidence="10">
    <location>
        <begin position="3140"/>
        <end position="3251"/>
    </location>
</feature>
<dbReference type="InterPro" id="IPR050708">
    <property type="entry name" value="T6SS_VgrG/RHS"/>
</dbReference>
<reference evidence="12 13" key="1">
    <citation type="submission" date="2017-03" db="EMBL/GenBank/DDBJ databases">
        <title>Whole genome sequence of Micromonospora wenchangensis, isolated from mangrove soil.</title>
        <authorList>
            <person name="Yang H."/>
        </authorList>
    </citation>
    <scope>NUCLEOTIDE SEQUENCE [LARGE SCALE GENOMIC DNA]</scope>
    <source>
        <strain evidence="12 13">CCTCC AA 2012002</strain>
    </source>
</reference>
<dbReference type="InterPro" id="IPR031325">
    <property type="entry name" value="RHS_repeat"/>
</dbReference>